<dbReference type="PANTHER" id="PTHR37946:SF1">
    <property type="entry name" value="SLL1969 PROTEIN"/>
    <property type="match status" value="1"/>
</dbReference>
<feature type="domain" description="AB hydrolase-1" evidence="1">
    <location>
        <begin position="83"/>
        <end position="223"/>
    </location>
</feature>
<evidence type="ECO:0000259" key="1">
    <source>
        <dbReference type="Pfam" id="PF12697"/>
    </source>
</evidence>
<organism evidence="2 3">
    <name type="scientific">Humidesulfovibrio mexicanus</name>
    <dbReference type="NCBI Taxonomy" id="147047"/>
    <lineage>
        <taxon>Bacteria</taxon>
        <taxon>Pseudomonadati</taxon>
        <taxon>Thermodesulfobacteriota</taxon>
        <taxon>Desulfovibrionia</taxon>
        <taxon>Desulfovibrionales</taxon>
        <taxon>Desulfovibrionaceae</taxon>
        <taxon>Humidesulfovibrio</taxon>
    </lineage>
</organism>
<dbReference type="InterPro" id="IPR000073">
    <property type="entry name" value="AB_hydrolase_1"/>
</dbReference>
<dbReference type="SUPFAM" id="SSF53474">
    <property type="entry name" value="alpha/beta-Hydrolases"/>
    <property type="match status" value="1"/>
</dbReference>
<dbReference type="Pfam" id="PF12697">
    <property type="entry name" value="Abhydrolase_6"/>
    <property type="match status" value="1"/>
</dbReference>
<evidence type="ECO:0000313" key="3">
    <source>
        <dbReference type="Proteomes" id="UP000198324"/>
    </source>
</evidence>
<proteinExistence type="predicted"/>
<dbReference type="GO" id="GO:0016787">
    <property type="term" value="F:hydrolase activity"/>
    <property type="evidence" value="ECO:0007669"/>
    <property type="project" value="UniProtKB-KW"/>
</dbReference>
<keyword evidence="2" id="KW-0378">Hydrolase</keyword>
<protein>
    <submittedName>
        <fullName evidence="2">Alpha/beta hydrolase family protein</fullName>
    </submittedName>
</protein>
<dbReference type="AlphaFoldDB" id="A0A239C0H2"/>
<dbReference type="Proteomes" id="UP000198324">
    <property type="component" value="Unassembled WGS sequence"/>
</dbReference>
<dbReference type="EMBL" id="FZOC01000006">
    <property type="protein sequence ID" value="SNS12894.1"/>
    <property type="molecule type" value="Genomic_DNA"/>
</dbReference>
<dbReference type="PANTHER" id="PTHR37946">
    <property type="entry name" value="SLL1969 PROTEIN"/>
    <property type="match status" value="1"/>
</dbReference>
<dbReference type="Gene3D" id="3.40.50.1820">
    <property type="entry name" value="alpha/beta hydrolase"/>
    <property type="match status" value="1"/>
</dbReference>
<evidence type="ECO:0000313" key="2">
    <source>
        <dbReference type="EMBL" id="SNS12894.1"/>
    </source>
</evidence>
<accession>A0A239C0H2</accession>
<name>A0A239C0H2_9BACT</name>
<reference evidence="2 3" key="1">
    <citation type="submission" date="2017-06" db="EMBL/GenBank/DDBJ databases">
        <authorList>
            <person name="Kim H.J."/>
            <person name="Triplett B.A."/>
        </authorList>
    </citation>
    <scope>NUCLEOTIDE SEQUENCE [LARGE SCALE GENOMIC DNA]</scope>
    <source>
        <strain evidence="2 3">DSM 13116</strain>
    </source>
</reference>
<keyword evidence="3" id="KW-1185">Reference proteome</keyword>
<gene>
    <name evidence="2" type="ORF">SAMN04488503_2873</name>
</gene>
<dbReference type="RefSeq" id="WP_179217042.1">
    <property type="nucleotide sequence ID" value="NZ_FZOC01000006.1"/>
</dbReference>
<sequence>MLLETMAVVAVGVPALPAALAWLENRRSGDWLLQRRLCGGRLASALLRAFLDSVWTLWCTALALPFGRLCSGHGLATGTGPAVILVHGLYHNPAAWFVLRRRLARAGFADVRCYGYPSFGRPFGDIVSGLEELVRRAALEVPDGRVALVGHSLGGLVIRAACGPLAQADAGHGVRIAGVATLGAPHRGSVLAARLGVGRLARGLAPGGEVLEAVRGLPPCPGPALSLYTPTDCMVQPLSGALLEGRELSAGWTERAVPPVSHVGLLYSARVHAEVLAFLTSLR</sequence>
<dbReference type="InterPro" id="IPR029058">
    <property type="entry name" value="AB_hydrolase_fold"/>
</dbReference>